<dbReference type="AlphaFoldDB" id="A0A6L9XVB4"/>
<gene>
    <name evidence="7" type="ORF">G3T36_04855</name>
</gene>
<evidence type="ECO:0000313" key="8">
    <source>
        <dbReference type="Proteomes" id="UP000474967"/>
    </source>
</evidence>
<organism evidence="7 8">
    <name type="scientific">Leifsonia tongyongensis</name>
    <dbReference type="NCBI Taxonomy" id="1268043"/>
    <lineage>
        <taxon>Bacteria</taxon>
        <taxon>Bacillati</taxon>
        <taxon>Actinomycetota</taxon>
        <taxon>Actinomycetes</taxon>
        <taxon>Micrococcales</taxon>
        <taxon>Microbacteriaceae</taxon>
        <taxon>Leifsonia</taxon>
    </lineage>
</organism>
<dbReference type="Pfam" id="PF04347">
    <property type="entry name" value="FliO"/>
    <property type="match status" value="1"/>
</dbReference>
<keyword evidence="4 6" id="KW-1133">Transmembrane helix</keyword>
<evidence type="ECO:0000256" key="5">
    <source>
        <dbReference type="ARBA" id="ARBA00023136"/>
    </source>
</evidence>
<keyword evidence="7" id="KW-0282">Flagellum</keyword>
<dbReference type="Proteomes" id="UP000474967">
    <property type="component" value="Unassembled WGS sequence"/>
</dbReference>
<keyword evidence="7" id="KW-0969">Cilium</keyword>
<keyword evidence="5 6" id="KW-0472">Membrane</keyword>
<reference evidence="7 8" key="1">
    <citation type="journal article" date="2014" name="J. Microbiol.">
        <title>Diaminobutyricibacter tongyongensis gen. nov., sp. nov. and Homoserinibacter gongjuensis gen. nov., sp. nov. belong to the family Microbacteriaceae.</title>
        <authorList>
            <person name="Kim S.J."/>
            <person name="Ahn J.H."/>
            <person name="Weon H.Y."/>
            <person name="Hamada M."/>
            <person name="Suzuki K."/>
            <person name="Kwon S.W."/>
        </authorList>
    </citation>
    <scope>NUCLEOTIDE SEQUENCE [LARGE SCALE GENOMIC DNA]</scope>
    <source>
        <strain evidence="7 8">NBRC 108724</strain>
    </source>
</reference>
<evidence type="ECO:0000256" key="1">
    <source>
        <dbReference type="ARBA" id="ARBA00004236"/>
    </source>
</evidence>
<evidence type="ECO:0000256" key="6">
    <source>
        <dbReference type="SAM" id="Phobius"/>
    </source>
</evidence>
<name>A0A6L9XVB4_9MICO</name>
<protein>
    <submittedName>
        <fullName evidence="7">Flagellar biosynthetic protein FliO</fullName>
    </submittedName>
</protein>
<keyword evidence="2" id="KW-1003">Cell membrane</keyword>
<evidence type="ECO:0000256" key="4">
    <source>
        <dbReference type="ARBA" id="ARBA00022989"/>
    </source>
</evidence>
<keyword evidence="8" id="KW-1185">Reference proteome</keyword>
<proteinExistence type="predicted"/>
<keyword evidence="7" id="KW-0966">Cell projection</keyword>
<dbReference type="RefSeq" id="WP_163288376.1">
    <property type="nucleotide sequence ID" value="NZ_JAAGWY010000001.1"/>
</dbReference>
<keyword evidence="3 6" id="KW-0812">Transmembrane</keyword>
<comment type="subcellular location">
    <subcellularLocation>
        <location evidence="1">Cell membrane</location>
    </subcellularLocation>
</comment>
<comment type="caution">
    <text evidence="7">The sequence shown here is derived from an EMBL/GenBank/DDBJ whole genome shotgun (WGS) entry which is preliminary data.</text>
</comment>
<feature type="transmembrane region" description="Helical" evidence="6">
    <location>
        <begin position="6"/>
        <end position="24"/>
    </location>
</feature>
<evidence type="ECO:0000313" key="7">
    <source>
        <dbReference type="EMBL" id="NEN05195.1"/>
    </source>
</evidence>
<dbReference type="GO" id="GO:0016020">
    <property type="term" value="C:membrane"/>
    <property type="evidence" value="ECO:0007669"/>
    <property type="project" value="InterPro"/>
</dbReference>
<dbReference type="InterPro" id="IPR022781">
    <property type="entry name" value="Flagellar_biosynth_FliO"/>
</dbReference>
<dbReference type="EMBL" id="JAAGWY010000001">
    <property type="protein sequence ID" value="NEN05195.1"/>
    <property type="molecule type" value="Genomic_DNA"/>
</dbReference>
<accession>A0A6L9XVB4</accession>
<evidence type="ECO:0000256" key="2">
    <source>
        <dbReference type="ARBA" id="ARBA00022475"/>
    </source>
</evidence>
<sequence>MDAVLTMLRVVVSLAAVLGVIWYLHRRVSRRQLGTKKKSNPVTVVGKQGIAAKASVVVVDVDGRRLVLGVTEHSVNVLHSAEPAPVAEASFAAVLEQADADADRDADPNGIADAFVPVSGEGLAPAPAASPVAGSILAASTWKLALTSVRNGLK</sequence>
<dbReference type="GO" id="GO:0044781">
    <property type="term" value="P:bacterial-type flagellum organization"/>
    <property type="evidence" value="ECO:0007669"/>
    <property type="project" value="InterPro"/>
</dbReference>
<evidence type="ECO:0000256" key="3">
    <source>
        <dbReference type="ARBA" id="ARBA00022692"/>
    </source>
</evidence>